<feature type="compositionally biased region" description="Basic and acidic residues" evidence="1">
    <location>
        <begin position="77"/>
        <end position="91"/>
    </location>
</feature>
<dbReference type="EMBL" id="BPLQ01014566">
    <property type="protein sequence ID" value="GIY80935.1"/>
    <property type="molecule type" value="Genomic_DNA"/>
</dbReference>
<keyword evidence="3" id="KW-1185">Reference proteome</keyword>
<comment type="caution">
    <text evidence="2">The sequence shown here is derived from an EMBL/GenBank/DDBJ whole genome shotgun (WGS) entry which is preliminary data.</text>
</comment>
<sequence length="105" mass="11800">MRNFHIAIVPSPKAFSKHGISHSMQLFSESAFVVVFPSPEEKRKKALAPIRLCWGRTMHFEPGTLKSNSSSRGSMEGSRDPKRHTVLDTNKIRVTREIPRGVVGE</sequence>
<feature type="region of interest" description="Disordered" evidence="1">
    <location>
        <begin position="60"/>
        <end position="91"/>
    </location>
</feature>
<dbReference type="AlphaFoldDB" id="A0AAV4WDS8"/>
<evidence type="ECO:0000256" key="1">
    <source>
        <dbReference type="SAM" id="MobiDB-lite"/>
    </source>
</evidence>
<feature type="compositionally biased region" description="Low complexity" evidence="1">
    <location>
        <begin position="67"/>
        <end position="76"/>
    </location>
</feature>
<dbReference type="Proteomes" id="UP001054837">
    <property type="component" value="Unassembled WGS sequence"/>
</dbReference>
<accession>A0AAV4WDS8</accession>
<proteinExistence type="predicted"/>
<organism evidence="2 3">
    <name type="scientific">Caerostris darwini</name>
    <dbReference type="NCBI Taxonomy" id="1538125"/>
    <lineage>
        <taxon>Eukaryota</taxon>
        <taxon>Metazoa</taxon>
        <taxon>Ecdysozoa</taxon>
        <taxon>Arthropoda</taxon>
        <taxon>Chelicerata</taxon>
        <taxon>Arachnida</taxon>
        <taxon>Araneae</taxon>
        <taxon>Araneomorphae</taxon>
        <taxon>Entelegynae</taxon>
        <taxon>Araneoidea</taxon>
        <taxon>Araneidae</taxon>
        <taxon>Caerostris</taxon>
    </lineage>
</organism>
<reference evidence="2 3" key="1">
    <citation type="submission" date="2021-06" db="EMBL/GenBank/DDBJ databases">
        <title>Caerostris darwini draft genome.</title>
        <authorList>
            <person name="Kono N."/>
            <person name="Arakawa K."/>
        </authorList>
    </citation>
    <scope>NUCLEOTIDE SEQUENCE [LARGE SCALE GENOMIC DNA]</scope>
</reference>
<protein>
    <submittedName>
        <fullName evidence="2">Uncharacterized protein</fullName>
    </submittedName>
</protein>
<name>A0AAV4WDS8_9ARAC</name>
<evidence type="ECO:0000313" key="2">
    <source>
        <dbReference type="EMBL" id="GIY80935.1"/>
    </source>
</evidence>
<gene>
    <name evidence="2" type="ORF">CDAR_70771</name>
</gene>
<evidence type="ECO:0000313" key="3">
    <source>
        <dbReference type="Proteomes" id="UP001054837"/>
    </source>
</evidence>